<dbReference type="PRINTS" id="PR00109">
    <property type="entry name" value="TYRKINASE"/>
</dbReference>
<dbReference type="Proteomes" id="UP000595437">
    <property type="component" value="Chromosome 3"/>
</dbReference>
<dbReference type="Gene3D" id="1.10.510.10">
    <property type="entry name" value="Transferase(Phosphotransferase) domain 1"/>
    <property type="match status" value="1"/>
</dbReference>
<dbReference type="PANTHER" id="PTHR24416:SF600">
    <property type="entry name" value="PDGF- AND VEGF-RECEPTOR RELATED, ISOFORM J"/>
    <property type="match status" value="1"/>
</dbReference>
<dbReference type="InterPro" id="IPR000719">
    <property type="entry name" value="Prot_kinase_dom"/>
</dbReference>
<name>A0A7T8KAU1_CALRO</name>
<dbReference type="InterPro" id="IPR011009">
    <property type="entry name" value="Kinase-like_dom_sf"/>
</dbReference>
<dbReference type="InterPro" id="IPR001245">
    <property type="entry name" value="Ser-Thr/Tyr_kinase_cat_dom"/>
</dbReference>
<dbReference type="InterPro" id="IPR020635">
    <property type="entry name" value="Tyr_kinase_cat_dom"/>
</dbReference>
<dbReference type="SMART" id="SM00219">
    <property type="entry name" value="TyrKc"/>
    <property type="match status" value="1"/>
</dbReference>
<dbReference type="GO" id="GO:0007169">
    <property type="term" value="P:cell surface receptor protein tyrosine kinase signaling pathway"/>
    <property type="evidence" value="ECO:0007669"/>
    <property type="project" value="TreeGrafter"/>
</dbReference>
<dbReference type="OrthoDB" id="535945at2759"/>
<dbReference type="GO" id="GO:0004714">
    <property type="term" value="F:transmembrane receptor protein tyrosine kinase activity"/>
    <property type="evidence" value="ECO:0007669"/>
    <property type="project" value="TreeGrafter"/>
</dbReference>
<sequence>WLSLESLKFGSFTTRSDVWSFGIVLWEMFSLGSLPYPDLEYGNLLPFLESGKRMKKPKYCPNSIYYHLMRRCWSEDPEQRPSFTSMKAIFDNMLSSGSDMEDILQYANEAYAIRHPSLEELLAGTKLNGICVDNMGYLQDPQAHTEMSHPLEDSNGYLVPNPPS</sequence>
<dbReference type="PANTHER" id="PTHR24416">
    <property type="entry name" value="TYROSINE-PROTEIN KINASE RECEPTOR"/>
    <property type="match status" value="1"/>
</dbReference>
<organism evidence="2 3">
    <name type="scientific">Caligus rogercresseyi</name>
    <name type="common">Sea louse</name>
    <dbReference type="NCBI Taxonomy" id="217165"/>
    <lineage>
        <taxon>Eukaryota</taxon>
        <taxon>Metazoa</taxon>
        <taxon>Ecdysozoa</taxon>
        <taxon>Arthropoda</taxon>
        <taxon>Crustacea</taxon>
        <taxon>Multicrustacea</taxon>
        <taxon>Hexanauplia</taxon>
        <taxon>Copepoda</taxon>
        <taxon>Siphonostomatoida</taxon>
        <taxon>Caligidae</taxon>
        <taxon>Caligus</taxon>
    </lineage>
</organism>
<evidence type="ECO:0000259" key="1">
    <source>
        <dbReference type="PROSITE" id="PS50011"/>
    </source>
</evidence>
<feature type="non-terminal residue" evidence="2">
    <location>
        <position position="1"/>
    </location>
</feature>
<evidence type="ECO:0000313" key="3">
    <source>
        <dbReference type="Proteomes" id="UP000595437"/>
    </source>
</evidence>
<evidence type="ECO:0000313" key="2">
    <source>
        <dbReference type="EMBL" id="QQP52703.1"/>
    </source>
</evidence>
<keyword evidence="3" id="KW-1185">Reference proteome</keyword>
<proteinExistence type="predicted"/>
<dbReference type="FunFam" id="1.10.510.10:FF:001927">
    <property type="entry name" value="Receptor protein-tyrosine kinase"/>
    <property type="match status" value="1"/>
</dbReference>
<keyword evidence="2" id="KW-0675">Receptor</keyword>
<dbReference type="EMBL" id="CP045892">
    <property type="protein sequence ID" value="QQP52703.1"/>
    <property type="molecule type" value="Genomic_DNA"/>
</dbReference>
<reference evidence="3" key="1">
    <citation type="submission" date="2021-01" db="EMBL/GenBank/DDBJ databases">
        <title>Caligus Genome Assembly.</title>
        <authorList>
            <person name="Gallardo-Escarate C."/>
        </authorList>
    </citation>
    <scope>NUCLEOTIDE SEQUENCE [LARGE SCALE GENOMIC DNA]</scope>
</reference>
<accession>A0A7T8KAU1</accession>
<gene>
    <name evidence="2" type="ORF">FKW44_004933</name>
</gene>
<dbReference type="GO" id="GO:0005886">
    <property type="term" value="C:plasma membrane"/>
    <property type="evidence" value="ECO:0007669"/>
    <property type="project" value="TreeGrafter"/>
</dbReference>
<dbReference type="GO" id="GO:0043235">
    <property type="term" value="C:receptor complex"/>
    <property type="evidence" value="ECO:0007669"/>
    <property type="project" value="TreeGrafter"/>
</dbReference>
<dbReference type="GO" id="GO:0005524">
    <property type="term" value="F:ATP binding"/>
    <property type="evidence" value="ECO:0007669"/>
    <property type="project" value="InterPro"/>
</dbReference>
<dbReference type="SUPFAM" id="SSF56112">
    <property type="entry name" value="Protein kinase-like (PK-like)"/>
    <property type="match status" value="1"/>
</dbReference>
<protein>
    <submittedName>
        <fullName evidence="2">Vascular endothelial growth factor receptor 1like</fullName>
    </submittedName>
</protein>
<feature type="domain" description="Protein kinase" evidence="1">
    <location>
        <begin position="1"/>
        <end position="94"/>
    </location>
</feature>
<dbReference type="PROSITE" id="PS50011">
    <property type="entry name" value="PROTEIN_KINASE_DOM"/>
    <property type="match status" value="1"/>
</dbReference>
<dbReference type="Pfam" id="PF07714">
    <property type="entry name" value="PK_Tyr_Ser-Thr"/>
    <property type="match status" value="1"/>
</dbReference>
<dbReference type="AlphaFoldDB" id="A0A7T8KAU1"/>
<dbReference type="InterPro" id="IPR050122">
    <property type="entry name" value="RTK"/>
</dbReference>